<dbReference type="SUPFAM" id="SSF53756">
    <property type="entry name" value="UDP-Glycosyltransferase/glycogen phosphorylase"/>
    <property type="match status" value="1"/>
</dbReference>
<gene>
    <name evidence="1" type="ORF">E3C22_14160</name>
</gene>
<protein>
    <submittedName>
        <fullName evidence="1">Glycosyltransferase</fullName>
    </submittedName>
</protein>
<keyword evidence="1" id="KW-0808">Transferase</keyword>
<name>A0A4Y8RHU5_9HYPH</name>
<dbReference type="Pfam" id="PF13692">
    <property type="entry name" value="Glyco_trans_1_4"/>
    <property type="match status" value="1"/>
</dbReference>
<reference evidence="1 2" key="1">
    <citation type="submission" date="2019-03" db="EMBL/GenBank/DDBJ databases">
        <title>Jiella endophytica sp. nov., a novel endophytic bacterium isolated from root of Ficus microcarpa Linn. f.</title>
        <authorList>
            <person name="Tuo L."/>
        </authorList>
    </citation>
    <scope>NUCLEOTIDE SEQUENCE [LARGE SCALE GENOMIC DNA]</scope>
    <source>
        <strain evidence="1 2">CBS5Q-3</strain>
    </source>
</reference>
<proteinExistence type="predicted"/>
<organism evidence="1 2">
    <name type="scientific">Jiella endophytica</name>
    <dbReference type="NCBI Taxonomy" id="2558362"/>
    <lineage>
        <taxon>Bacteria</taxon>
        <taxon>Pseudomonadati</taxon>
        <taxon>Pseudomonadota</taxon>
        <taxon>Alphaproteobacteria</taxon>
        <taxon>Hyphomicrobiales</taxon>
        <taxon>Aurantimonadaceae</taxon>
        <taxon>Jiella</taxon>
    </lineage>
</organism>
<keyword evidence="2" id="KW-1185">Reference proteome</keyword>
<sequence length="415" mass="43404">MRILHVAAHLGGGVGKAHAALAEARQAAGCLESHRFLLLEAPQDRRFVDRIVAAGAEVVVAPDAAAIARHTEAADILQVEWWSHPRLYECLARRPLPPHRLVLWAHISGLAPPVIPSALAELAEVTAFTSACSFAAGNLQPEIARRPEAFIVANSGFGFSAPREPSERPSGPPRIGYLGTLDFAKLHPGVFAAIDAARSDIRVRLFGSVDPGGAVATAAAAMRRPERVSLEGHADDPASALAGLDVFFYPLSPDHYGTGENALVEAMSLGLCPLVLDNPAERAIVSHGETGIVAGSLEECAGWLDWMVGHPSDVAALGAATARHVAAHHAPAATLSVFAALYDRAVAAPKRRRDYVEVLGAGPAEWFAASLGVPARGGEALSEASGLFGPTATKGSIAHFRRCFPGDPALWAIAG</sequence>
<comment type="caution">
    <text evidence="1">The sequence shown here is derived from an EMBL/GenBank/DDBJ whole genome shotgun (WGS) entry which is preliminary data.</text>
</comment>
<dbReference type="Proteomes" id="UP000298179">
    <property type="component" value="Unassembled WGS sequence"/>
</dbReference>
<dbReference type="Gene3D" id="3.40.50.2000">
    <property type="entry name" value="Glycogen Phosphorylase B"/>
    <property type="match status" value="1"/>
</dbReference>
<evidence type="ECO:0000313" key="1">
    <source>
        <dbReference type="EMBL" id="TFF21815.1"/>
    </source>
</evidence>
<accession>A0A4Y8RHU5</accession>
<dbReference type="OrthoDB" id="9790710at2"/>
<dbReference type="AlphaFoldDB" id="A0A4Y8RHU5"/>
<dbReference type="EMBL" id="SOZD01000004">
    <property type="protein sequence ID" value="TFF21815.1"/>
    <property type="molecule type" value="Genomic_DNA"/>
</dbReference>
<evidence type="ECO:0000313" key="2">
    <source>
        <dbReference type="Proteomes" id="UP000298179"/>
    </source>
</evidence>
<dbReference type="GO" id="GO:0016740">
    <property type="term" value="F:transferase activity"/>
    <property type="evidence" value="ECO:0007669"/>
    <property type="project" value="UniProtKB-KW"/>
</dbReference>